<feature type="compositionally biased region" description="Low complexity" evidence="1">
    <location>
        <begin position="6"/>
        <end position="27"/>
    </location>
</feature>
<name>A0A3N2H1B5_9PSEU</name>
<sequence length="184" mass="18931">MVAAALTASACGSSSSDAPSAAATSSSAPPPIVEPTTPPGTSLTVGQRAVVNYSDGIDEGLLAITVTAIEQADQNDFRTAFGDKAQGLTPYCIRYTVENLTGTDFGTKVGPTLEALVGDGETTGTFITGDIPSCAPRLSPGDFDHPGARYENADLDATSPDDPVVAARYDGNDYDGNPLVWRMP</sequence>
<proteinExistence type="predicted"/>
<evidence type="ECO:0000256" key="1">
    <source>
        <dbReference type="SAM" id="MobiDB-lite"/>
    </source>
</evidence>
<gene>
    <name evidence="2" type="ORF">EDD35_5098</name>
</gene>
<feature type="region of interest" description="Disordered" evidence="1">
    <location>
        <begin position="6"/>
        <end position="43"/>
    </location>
</feature>
<dbReference type="Proteomes" id="UP000274843">
    <property type="component" value="Unassembled WGS sequence"/>
</dbReference>
<keyword evidence="3" id="KW-1185">Reference proteome</keyword>
<feature type="compositionally biased region" description="Pro residues" evidence="1">
    <location>
        <begin position="28"/>
        <end position="38"/>
    </location>
</feature>
<organism evidence="2 3">
    <name type="scientific">Amycolatopsis thermoflava</name>
    <dbReference type="NCBI Taxonomy" id="84480"/>
    <lineage>
        <taxon>Bacteria</taxon>
        <taxon>Bacillati</taxon>
        <taxon>Actinomycetota</taxon>
        <taxon>Actinomycetes</taxon>
        <taxon>Pseudonocardiales</taxon>
        <taxon>Pseudonocardiaceae</taxon>
        <taxon>Amycolatopsis</taxon>
        <taxon>Amycolatopsis methanolica group</taxon>
    </lineage>
</organism>
<protein>
    <submittedName>
        <fullName evidence="2">Uncharacterized protein</fullName>
    </submittedName>
</protein>
<dbReference type="AlphaFoldDB" id="A0A3N2H1B5"/>
<comment type="caution">
    <text evidence="2">The sequence shown here is derived from an EMBL/GenBank/DDBJ whole genome shotgun (WGS) entry which is preliminary data.</text>
</comment>
<reference evidence="2 3" key="1">
    <citation type="submission" date="2018-11" db="EMBL/GenBank/DDBJ databases">
        <title>Sequencing the genomes of 1000 actinobacteria strains.</title>
        <authorList>
            <person name="Klenk H.-P."/>
        </authorList>
    </citation>
    <scope>NUCLEOTIDE SEQUENCE [LARGE SCALE GENOMIC DNA]</scope>
    <source>
        <strain evidence="2 3">DSM 44348</strain>
    </source>
</reference>
<evidence type="ECO:0000313" key="3">
    <source>
        <dbReference type="Proteomes" id="UP000274843"/>
    </source>
</evidence>
<evidence type="ECO:0000313" key="2">
    <source>
        <dbReference type="EMBL" id="ROS42702.1"/>
    </source>
</evidence>
<accession>A0A3N2H1B5</accession>
<dbReference type="EMBL" id="RKHY01000001">
    <property type="protein sequence ID" value="ROS42702.1"/>
    <property type="molecule type" value="Genomic_DNA"/>
</dbReference>